<organism evidence="2 3">
    <name type="scientific">Flexivirga endophytica</name>
    <dbReference type="NCBI Taxonomy" id="1849103"/>
    <lineage>
        <taxon>Bacteria</taxon>
        <taxon>Bacillati</taxon>
        <taxon>Actinomycetota</taxon>
        <taxon>Actinomycetes</taxon>
        <taxon>Micrococcales</taxon>
        <taxon>Dermacoccaceae</taxon>
        <taxon>Flexivirga</taxon>
    </lineage>
</organism>
<evidence type="ECO:0000256" key="1">
    <source>
        <dbReference type="SAM" id="MobiDB-lite"/>
    </source>
</evidence>
<dbReference type="EMBL" id="BMHI01000002">
    <property type="protein sequence ID" value="GGB26333.1"/>
    <property type="molecule type" value="Genomic_DNA"/>
</dbReference>
<evidence type="ECO:0000313" key="3">
    <source>
        <dbReference type="Proteomes" id="UP000636793"/>
    </source>
</evidence>
<evidence type="ECO:0000313" key="2">
    <source>
        <dbReference type="EMBL" id="GGB26333.1"/>
    </source>
</evidence>
<name>A0A916T0A1_9MICO</name>
<keyword evidence="3" id="KW-1185">Reference proteome</keyword>
<feature type="region of interest" description="Disordered" evidence="1">
    <location>
        <begin position="13"/>
        <end position="53"/>
    </location>
</feature>
<dbReference type="AlphaFoldDB" id="A0A916T0A1"/>
<reference evidence="2" key="1">
    <citation type="journal article" date="2014" name="Int. J. Syst. Evol. Microbiol.">
        <title>Complete genome sequence of Corynebacterium casei LMG S-19264T (=DSM 44701T), isolated from a smear-ripened cheese.</title>
        <authorList>
            <consortium name="US DOE Joint Genome Institute (JGI-PGF)"/>
            <person name="Walter F."/>
            <person name="Albersmeier A."/>
            <person name="Kalinowski J."/>
            <person name="Ruckert C."/>
        </authorList>
    </citation>
    <scope>NUCLEOTIDE SEQUENCE</scope>
    <source>
        <strain evidence="2">CGMCC 1.15085</strain>
    </source>
</reference>
<comment type="caution">
    <text evidence="2">The sequence shown here is derived from an EMBL/GenBank/DDBJ whole genome shotgun (WGS) entry which is preliminary data.</text>
</comment>
<proteinExistence type="predicted"/>
<sequence length="120" mass="12632">MVRRGAREAAVEIRMIDVPKQPRRGADGGSGKRPTDAAQRPEGTSSQDRNDVDTLDRRALTAAVLADPVAVATVIRALTGLQEMGKFSGAKWASVRADVVSLADLVRTDGGGVRRPAPGD</sequence>
<protein>
    <submittedName>
        <fullName evidence="2">Uncharacterized protein</fullName>
    </submittedName>
</protein>
<dbReference type="Proteomes" id="UP000636793">
    <property type="component" value="Unassembled WGS sequence"/>
</dbReference>
<accession>A0A916T0A1</accession>
<reference evidence="2" key="2">
    <citation type="submission" date="2020-09" db="EMBL/GenBank/DDBJ databases">
        <authorList>
            <person name="Sun Q."/>
            <person name="Zhou Y."/>
        </authorList>
    </citation>
    <scope>NUCLEOTIDE SEQUENCE</scope>
    <source>
        <strain evidence="2">CGMCC 1.15085</strain>
    </source>
</reference>
<gene>
    <name evidence="2" type="ORF">GCM10011492_15680</name>
</gene>